<dbReference type="OrthoDB" id="10450323at2759"/>
<keyword evidence="4" id="KW-1185">Reference proteome</keyword>
<feature type="transmembrane region" description="Helical" evidence="2">
    <location>
        <begin position="205"/>
        <end position="227"/>
    </location>
</feature>
<keyword evidence="2" id="KW-0812">Transmembrane</keyword>
<proteinExistence type="predicted"/>
<feature type="transmembrane region" description="Helical" evidence="2">
    <location>
        <begin position="450"/>
        <end position="473"/>
    </location>
</feature>
<feature type="region of interest" description="Disordered" evidence="1">
    <location>
        <begin position="1"/>
        <end position="21"/>
    </location>
</feature>
<organism evidence="3 4">
    <name type="scientific">Triparma strigata</name>
    <dbReference type="NCBI Taxonomy" id="1606541"/>
    <lineage>
        <taxon>Eukaryota</taxon>
        <taxon>Sar</taxon>
        <taxon>Stramenopiles</taxon>
        <taxon>Ochrophyta</taxon>
        <taxon>Bolidophyceae</taxon>
        <taxon>Parmales</taxon>
        <taxon>Triparmaceae</taxon>
        <taxon>Triparma</taxon>
    </lineage>
</organism>
<sequence length="665" mass="74310">MPSGAAVVPSSGPPAEGNNEPIIASLRRENEELKRKLTLNDNTKQFKADRTTRDDDGGTSADNLSLPSMGARLIVGDLEVVLAVLKEVMKPRSVPASLPVCDKTVGLTSADAVTLARGFDFLTKTSQNSEGEAVGAYLEHFPVMKKISEQQPLLEELLVFTSVRLAAAGKKYASIRLIFGVLLSTFDMLTDVYMLYSYYRAGESGFAVATLASLFSNIGVQLLLVFVQTRKQPKGRMFREMLYVLTFLKPGVDVYRVMLGVEKEVGSFADPKVEMFMAKGTELFAEAIPGAIIQSYAYLTGSGQTNAAAFSLVVSIFTAAFTSTGISFDKDLDHKGRVQSPDMYGYVPDGASRRAKVFILMFCISASQLAVKAMAVALCAVEGGSAVYVYLLGDMALFFAYKLWRRDFWYWIPVYGLSGIIISCITRIIFKAQVDFTAFLHACHPKELGGIYWAFTILSTPIVCFYLGHRYLVYVESDGGKARGLSMVLSAKQVYGTIGGLLTFQVAFFYLFLKSIPQKYIHTFYSTDTANDNSIGYFRDNNLDENKIEILGDNKFKWIKIQDEVIAWLNSKIPEWNEKQPEWWDVKTKATIPDWAVPDEELLKSIRDKGVERVIERRRSSIHYKVGMVDEDNFIDELEKQTDADAIRRRISALEMRREIAEHEV</sequence>
<feature type="transmembrane region" description="Helical" evidence="2">
    <location>
        <begin position="494"/>
        <end position="513"/>
    </location>
</feature>
<dbReference type="Proteomes" id="UP001165085">
    <property type="component" value="Unassembled WGS sequence"/>
</dbReference>
<dbReference type="EMBL" id="BRXY01000145">
    <property type="protein sequence ID" value="GMH71044.1"/>
    <property type="molecule type" value="Genomic_DNA"/>
</dbReference>
<feature type="transmembrane region" description="Helical" evidence="2">
    <location>
        <begin position="408"/>
        <end position="430"/>
    </location>
</feature>
<feature type="transmembrane region" description="Helical" evidence="2">
    <location>
        <begin position="177"/>
        <end position="199"/>
    </location>
</feature>
<name>A0A9W7E7C3_9STRA</name>
<keyword evidence="2" id="KW-0472">Membrane</keyword>
<feature type="compositionally biased region" description="Basic and acidic residues" evidence="1">
    <location>
        <begin position="44"/>
        <end position="56"/>
    </location>
</feature>
<feature type="transmembrane region" description="Helical" evidence="2">
    <location>
        <begin position="357"/>
        <end position="378"/>
    </location>
</feature>
<evidence type="ECO:0000256" key="2">
    <source>
        <dbReference type="SAM" id="Phobius"/>
    </source>
</evidence>
<reference evidence="4" key="1">
    <citation type="journal article" date="2023" name="Commun. Biol.">
        <title>Genome analysis of Parmales, the sister group of diatoms, reveals the evolutionary specialization of diatoms from phago-mixotrophs to photoautotrophs.</title>
        <authorList>
            <person name="Ban H."/>
            <person name="Sato S."/>
            <person name="Yoshikawa S."/>
            <person name="Yamada K."/>
            <person name="Nakamura Y."/>
            <person name="Ichinomiya M."/>
            <person name="Sato N."/>
            <person name="Blanc-Mathieu R."/>
            <person name="Endo H."/>
            <person name="Kuwata A."/>
            <person name="Ogata H."/>
        </authorList>
    </citation>
    <scope>NUCLEOTIDE SEQUENCE [LARGE SCALE GENOMIC DNA]</scope>
    <source>
        <strain evidence="4">NIES 3701</strain>
    </source>
</reference>
<gene>
    <name evidence="3" type="ORF">TrST_g11307</name>
</gene>
<evidence type="ECO:0000313" key="4">
    <source>
        <dbReference type="Proteomes" id="UP001165085"/>
    </source>
</evidence>
<feature type="transmembrane region" description="Helical" evidence="2">
    <location>
        <begin position="307"/>
        <end position="328"/>
    </location>
</feature>
<keyword evidence="2" id="KW-1133">Transmembrane helix</keyword>
<protein>
    <submittedName>
        <fullName evidence="3">Uncharacterized protein</fullName>
    </submittedName>
</protein>
<dbReference type="AlphaFoldDB" id="A0A9W7E7C3"/>
<evidence type="ECO:0000256" key="1">
    <source>
        <dbReference type="SAM" id="MobiDB-lite"/>
    </source>
</evidence>
<feature type="region of interest" description="Disordered" evidence="1">
    <location>
        <begin position="41"/>
        <end position="63"/>
    </location>
</feature>
<evidence type="ECO:0000313" key="3">
    <source>
        <dbReference type="EMBL" id="GMH71044.1"/>
    </source>
</evidence>
<accession>A0A9W7E7C3</accession>
<feature type="transmembrane region" description="Helical" evidence="2">
    <location>
        <begin position="384"/>
        <end position="401"/>
    </location>
</feature>
<comment type="caution">
    <text evidence="3">The sequence shown here is derived from an EMBL/GenBank/DDBJ whole genome shotgun (WGS) entry which is preliminary data.</text>
</comment>